<keyword evidence="2" id="KW-0472">Membrane</keyword>
<dbReference type="AlphaFoldDB" id="A0AAD7AVG1"/>
<evidence type="ECO:0000256" key="2">
    <source>
        <dbReference type="SAM" id="Phobius"/>
    </source>
</evidence>
<dbReference type="EMBL" id="JARIHO010000001">
    <property type="protein sequence ID" value="KAJ7368550.1"/>
    <property type="molecule type" value="Genomic_DNA"/>
</dbReference>
<name>A0AAD7AVG1_9AGAR</name>
<feature type="region of interest" description="Disordered" evidence="1">
    <location>
        <begin position="250"/>
        <end position="274"/>
    </location>
</feature>
<keyword evidence="2" id="KW-1133">Transmembrane helix</keyword>
<feature type="chain" id="PRO_5042007966" evidence="3">
    <location>
        <begin position="19"/>
        <end position="578"/>
    </location>
</feature>
<evidence type="ECO:0000256" key="1">
    <source>
        <dbReference type="SAM" id="MobiDB-lite"/>
    </source>
</evidence>
<keyword evidence="5" id="KW-1185">Reference proteome</keyword>
<proteinExistence type="predicted"/>
<comment type="caution">
    <text evidence="4">The sequence shown here is derived from an EMBL/GenBank/DDBJ whole genome shotgun (WGS) entry which is preliminary data.</text>
</comment>
<feature type="transmembrane region" description="Helical" evidence="2">
    <location>
        <begin position="158"/>
        <end position="180"/>
    </location>
</feature>
<keyword evidence="3" id="KW-0732">Signal</keyword>
<feature type="compositionally biased region" description="Basic and acidic residues" evidence="1">
    <location>
        <begin position="379"/>
        <end position="388"/>
    </location>
</feature>
<feature type="region of interest" description="Disordered" evidence="1">
    <location>
        <begin position="377"/>
        <end position="459"/>
    </location>
</feature>
<gene>
    <name evidence="4" type="ORF">DFH08DRAFT_28470</name>
</gene>
<feature type="signal peptide" evidence="3">
    <location>
        <begin position="1"/>
        <end position="18"/>
    </location>
</feature>
<organism evidence="4 5">
    <name type="scientific">Mycena albidolilacea</name>
    <dbReference type="NCBI Taxonomy" id="1033008"/>
    <lineage>
        <taxon>Eukaryota</taxon>
        <taxon>Fungi</taxon>
        <taxon>Dikarya</taxon>
        <taxon>Basidiomycota</taxon>
        <taxon>Agaricomycotina</taxon>
        <taxon>Agaricomycetes</taxon>
        <taxon>Agaricomycetidae</taxon>
        <taxon>Agaricales</taxon>
        <taxon>Marasmiineae</taxon>
        <taxon>Mycenaceae</taxon>
        <taxon>Mycena</taxon>
    </lineage>
</organism>
<dbReference type="Proteomes" id="UP001218218">
    <property type="component" value="Unassembled WGS sequence"/>
</dbReference>
<accession>A0AAD7AVG1</accession>
<keyword evidence="2" id="KW-0812">Transmembrane</keyword>
<feature type="compositionally biased region" description="Pro residues" evidence="1">
    <location>
        <begin position="419"/>
        <end position="449"/>
    </location>
</feature>
<feature type="region of interest" description="Disordered" evidence="1">
    <location>
        <begin position="318"/>
        <end position="351"/>
    </location>
</feature>
<evidence type="ECO:0000256" key="3">
    <source>
        <dbReference type="SAM" id="SignalP"/>
    </source>
</evidence>
<evidence type="ECO:0000313" key="4">
    <source>
        <dbReference type="EMBL" id="KAJ7368550.1"/>
    </source>
</evidence>
<sequence length="578" mass="63716">MLLLRLLPIGLLALLVASQVDDQYPDDVLNNKHGKTPCEMQDMFLNSSSCSLQARDDNDGDMTITPSRCTCTNVFFNLWSACVYTKTHLNQSLPPCESFQQKCVQASIDVTTNAPQSDTMYPGWVFMELPPANGTFSLVGAVESADGLQPRNWTTIQIVVPILVGLAVGVAGVFLGFFIYRRRRNANRERPWMQTTGNRPRFQFPTWSSRQKVRELNRSTSWSIDQGEEELQEYQFVSYPASLQGSRASGHVRLSSSSSIQAGPPPLKIPSDQKPPVWTWPGKSIWKGPLQSARQLGDSIPRPWRSTKRVNVKNIPGYNKFRVDGADSDSPLSQRPHTESLLGHTGRSRTNLHQETIFEGENDDDSDSDEEALPFIPQEHSRSNHDAEPPTNAVLYISPASGTGRESPGDSNGSRIPRQIPPAGAPPSIPLPLLPPVPTQRPQPPPPPALTSSQQPPVATQVSKSVRLLSRCHIPSARDLLPVVCLRQLPQLPRQWVKINVRPLLSPLLRHPLLHLGPPSPNGLLDLLVLHSPPNTPTHNPSRRRPFFPLPRQIIPLLLPQPDAGLIATGAALSGPCP</sequence>
<reference evidence="4" key="1">
    <citation type="submission" date="2023-03" db="EMBL/GenBank/DDBJ databases">
        <title>Massive genome expansion in bonnet fungi (Mycena s.s.) driven by repeated elements and novel gene families across ecological guilds.</title>
        <authorList>
            <consortium name="Lawrence Berkeley National Laboratory"/>
            <person name="Harder C.B."/>
            <person name="Miyauchi S."/>
            <person name="Viragh M."/>
            <person name="Kuo A."/>
            <person name="Thoen E."/>
            <person name="Andreopoulos B."/>
            <person name="Lu D."/>
            <person name="Skrede I."/>
            <person name="Drula E."/>
            <person name="Henrissat B."/>
            <person name="Morin E."/>
            <person name="Kohler A."/>
            <person name="Barry K."/>
            <person name="LaButti K."/>
            <person name="Morin E."/>
            <person name="Salamov A."/>
            <person name="Lipzen A."/>
            <person name="Mereny Z."/>
            <person name="Hegedus B."/>
            <person name="Baldrian P."/>
            <person name="Stursova M."/>
            <person name="Weitz H."/>
            <person name="Taylor A."/>
            <person name="Grigoriev I.V."/>
            <person name="Nagy L.G."/>
            <person name="Martin F."/>
            <person name="Kauserud H."/>
        </authorList>
    </citation>
    <scope>NUCLEOTIDE SEQUENCE</scope>
    <source>
        <strain evidence="4">CBHHK002</strain>
    </source>
</reference>
<protein>
    <submittedName>
        <fullName evidence="4">Uncharacterized protein</fullName>
    </submittedName>
</protein>
<evidence type="ECO:0000313" key="5">
    <source>
        <dbReference type="Proteomes" id="UP001218218"/>
    </source>
</evidence>